<dbReference type="CDD" id="cd06558">
    <property type="entry name" value="crotonase-like"/>
    <property type="match status" value="1"/>
</dbReference>
<dbReference type="InterPro" id="IPR029045">
    <property type="entry name" value="ClpP/crotonase-like_dom_sf"/>
</dbReference>
<dbReference type="OrthoDB" id="1737613at2759"/>
<dbReference type="GO" id="GO:0003860">
    <property type="term" value="F:3-hydroxyisobutyryl-CoA hydrolase activity"/>
    <property type="evidence" value="ECO:0007669"/>
    <property type="project" value="UniProtKB-EC"/>
</dbReference>
<dbReference type="EMBL" id="JACMRX010000002">
    <property type="protein sequence ID" value="KAF7994203.1"/>
    <property type="molecule type" value="Genomic_DNA"/>
</dbReference>
<dbReference type="SUPFAM" id="SSF52096">
    <property type="entry name" value="ClpP/crotonase"/>
    <property type="match status" value="1"/>
</dbReference>
<protein>
    <recommendedName>
        <fullName evidence="4">3-hydroxyisobutyryl-CoA hydrolase, mitochondrial</fullName>
        <ecNumber evidence="3">3.1.2.4</ecNumber>
    </recommendedName>
    <alternativeName>
        <fullName evidence="7">3-hydroxyisobutyryl-coenzyme A hydrolase</fullName>
    </alternativeName>
</protein>
<dbReference type="PANTHER" id="PTHR43176:SF3">
    <property type="entry name" value="3-HYDROXYISOBUTYRYL-COA HYDROLASE, MITOCHONDRIAL"/>
    <property type="match status" value="1"/>
</dbReference>
<keyword evidence="5" id="KW-0378">Hydrolase</keyword>
<evidence type="ECO:0000313" key="9">
    <source>
        <dbReference type="EMBL" id="KAF7994203.1"/>
    </source>
</evidence>
<evidence type="ECO:0000313" key="10">
    <source>
        <dbReference type="Proteomes" id="UP000639338"/>
    </source>
</evidence>
<dbReference type="Pfam" id="PF16113">
    <property type="entry name" value="ECH_2"/>
    <property type="match status" value="2"/>
</dbReference>
<dbReference type="PANTHER" id="PTHR43176">
    <property type="entry name" value="3-HYDROXYISOBUTYRYL-COA HYDROLASE-RELATED"/>
    <property type="match status" value="1"/>
</dbReference>
<evidence type="ECO:0000256" key="6">
    <source>
        <dbReference type="ARBA" id="ARBA00024871"/>
    </source>
</evidence>
<reference evidence="9 10" key="1">
    <citation type="submission" date="2020-08" db="EMBL/GenBank/DDBJ databases">
        <title>Aphidius gifuensis genome sequencing and assembly.</title>
        <authorList>
            <person name="Du Z."/>
        </authorList>
    </citation>
    <scope>NUCLEOTIDE SEQUENCE [LARGE SCALE GENOMIC DNA]</scope>
    <source>
        <strain evidence="9">YNYX2018</strain>
        <tissue evidence="9">Adults</tissue>
    </source>
</reference>
<evidence type="ECO:0000259" key="8">
    <source>
        <dbReference type="Pfam" id="PF16113"/>
    </source>
</evidence>
<comment type="caution">
    <text evidence="9">The sequence shown here is derived from an EMBL/GenBank/DDBJ whole genome shotgun (WGS) entry which is preliminary data.</text>
</comment>
<evidence type="ECO:0000256" key="2">
    <source>
        <dbReference type="ARBA" id="ARBA00005254"/>
    </source>
</evidence>
<sequence length="284" mass="31603">MLSCSKLMMFNNPRNYLLRKWCPGIQATKKYTTQNNLSKDIKEDVIFEEFGDKGLITLNKPRVMNTLTGSMLKKINEVLRQWESTKQIVVIKGADEKVFCAGGDIKKISLDLSKPGGTEIVRDAFRQLYIASHLVGTFRKPYVAIINGIVMGGGAGLSIHGQYRVSTETILSKCWCYLLSSTDVKHTGISTHHVSSSRLGELNEALLAPGVVDVGKILDKFDEHDSTAELSLADHSKQIEDNSTWAQSVIQTLEELSPTGLKITLEILKRGKTMSFAECLKMEY</sequence>
<keyword evidence="10" id="KW-1185">Reference proteome</keyword>
<feature type="domain" description="Enoyl-CoA hydratase/isomerase" evidence="8">
    <location>
        <begin position="179"/>
        <end position="284"/>
    </location>
</feature>
<organism evidence="9 10">
    <name type="scientific">Aphidius gifuensis</name>
    <name type="common">Parasitoid wasp</name>
    <dbReference type="NCBI Taxonomy" id="684658"/>
    <lineage>
        <taxon>Eukaryota</taxon>
        <taxon>Metazoa</taxon>
        <taxon>Ecdysozoa</taxon>
        <taxon>Arthropoda</taxon>
        <taxon>Hexapoda</taxon>
        <taxon>Insecta</taxon>
        <taxon>Pterygota</taxon>
        <taxon>Neoptera</taxon>
        <taxon>Endopterygota</taxon>
        <taxon>Hymenoptera</taxon>
        <taxon>Apocrita</taxon>
        <taxon>Ichneumonoidea</taxon>
        <taxon>Braconidae</taxon>
        <taxon>Aphidiinae</taxon>
        <taxon>Aphidius</taxon>
    </lineage>
</organism>
<dbReference type="GO" id="GO:0006574">
    <property type="term" value="P:L-valine catabolic process"/>
    <property type="evidence" value="ECO:0007669"/>
    <property type="project" value="UniProtKB-UniPathway"/>
</dbReference>
<dbReference type="Proteomes" id="UP000639338">
    <property type="component" value="Unassembled WGS sequence"/>
</dbReference>
<feature type="domain" description="Enoyl-CoA hydratase/isomerase" evidence="8">
    <location>
        <begin position="54"/>
        <end position="170"/>
    </location>
</feature>
<gene>
    <name evidence="9" type="ORF">HCN44_000872</name>
</gene>
<comment type="similarity">
    <text evidence="2">Belongs to the enoyl-CoA hydratase/isomerase family.</text>
</comment>
<evidence type="ECO:0000256" key="3">
    <source>
        <dbReference type="ARBA" id="ARBA00011915"/>
    </source>
</evidence>
<dbReference type="Gene3D" id="3.90.226.10">
    <property type="entry name" value="2-enoyl-CoA Hydratase, Chain A, domain 1"/>
    <property type="match status" value="2"/>
</dbReference>
<evidence type="ECO:0000256" key="5">
    <source>
        <dbReference type="ARBA" id="ARBA00022801"/>
    </source>
</evidence>
<proteinExistence type="inferred from homology"/>
<name>A0A835CUC8_APHGI</name>
<accession>A0A835CUC8</accession>
<dbReference type="InterPro" id="IPR045004">
    <property type="entry name" value="ECH_dom"/>
</dbReference>
<evidence type="ECO:0000256" key="7">
    <source>
        <dbReference type="ARBA" id="ARBA00031181"/>
    </source>
</evidence>
<feature type="non-terminal residue" evidence="9">
    <location>
        <position position="284"/>
    </location>
</feature>
<dbReference type="EC" id="3.1.2.4" evidence="3"/>
<dbReference type="AlphaFoldDB" id="A0A835CUC8"/>
<evidence type="ECO:0000256" key="1">
    <source>
        <dbReference type="ARBA" id="ARBA00001709"/>
    </source>
</evidence>
<dbReference type="InterPro" id="IPR032259">
    <property type="entry name" value="HIBYL-CoA-H"/>
</dbReference>
<dbReference type="UniPathway" id="UPA00362"/>
<comment type="catalytic activity">
    <reaction evidence="1">
        <text>3-hydroxy-2-methylpropanoyl-CoA + H2O = 3-hydroxy-2-methylpropanoate + CoA + H(+)</text>
        <dbReference type="Rhea" id="RHEA:20888"/>
        <dbReference type="ChEBI" id="CHEBI:11805"/>
        <dbReference type="ChEBI" id="CHEBI:15377"/>
        <dbReference type="ChEBI" id="CHEBI:15378"/>
        <dbReference type="ChEBI" id="CHEBI:57287"/>
        <dbReference type="ChEBI" id="CHEBI:57340"/>
        <dbReference type="EC" id="3.1.2.4"/>
    </reaction>
</comment>
<evidence type="ECO:0000256" key="4">
    <source>
        <dbReference type="ARBA" id="ARBA00016714"/>
    </source>
</evidence>
<comment type="function">
    <text evidence="6">Hydrolyzes 3-hydroxyisobutyryl-CoA (HIBYL-CoA), a saline catabolite. Has high activity toward isobutyryl-CoA. Could be an isobutyryl-CoA dehydrogenase that functions in valine catabolism. Also hydrolyzes 3-hydroxypropanoyl-CoA.</text>
</comment>